<dbReference type="Pfam" id="PF13185">
    <property type="entry name" value="GAF_2"/>
    <property type="match status" value="1"/>
</dbReference>
<evidence type="ECO:0000256" key="4">
    <source>
        <dbReference type="ARBA" id="ARBA00023163"/>
    </source>
</evidence>
<dbReference type="SUPFAM" id="SSF55781">
    <property type="entry name" value="GAF domain-like"/>
    <property type="match status" value="1"/>
</dbReference>
<dbReference type="PROSITE" id="PS50921">
    <property type="entry name" value="ANTAR"/>
    <property type="match status" value="1"/>
</dbReference>
<name>A0ABR9JAA4_9MICC</name>
<keyword evidence="1" id="KW-0808">Transferase</keyword>
<proteinExistence type="predicted"/>
<dbReference type="SMART" id="SM01012">
    <property type="entry name" value="ANTAR"/>
    <property type="match status" value="1"/>
</dbReference>
<feature type="domain" description="ANTAR" evidence="5">
    <location>
        <begin position="168"/>
        <end position="229"/>
    </location>
</feature>
<evidence type="ECO:0000256" key="2">
    <source>
        <dbReference type="ARBA" id="ARBA00022777"/>
    </source>
</evidence>
<evidence type="ECO:0000313" key="6">
    <source>
        <dbReference type="EMBL" id="MBE1515787.1"/>
    </source>
</evidence>
<keyword evidence="7" id="KW-1185">Reference proteome</keyword>
<dbReference type="InterPro" id="IPR003018">
    <property type="entry name" value="GAF"/>
</dbReference>
<evidence type="ECO:0000313" key="7">
    <source>
        <dbReference type="Proteomes" id="UP000636579"/>
    </source>
</evidence>
<organism evidence="6 7">
    <name type="scientific">Nesterenkonia halotolerans</name>
    <dbReference type="NCBI Taxonomy" id="225325"/>
    <lineage>
        <taxon>Bacteria</taxon>
        <taxon>Bacillati</taxon>
        <taxon>Actinomycetota</taxon>
        <taxon>Actinomycetes</taxon>
        <taxon>Micrococcales</taxon>
        <taxon>Micrococcaceae</taxon>
        <taxon>Nesterenkonia</taxon>
    </lineage>
</organism>
<evidence type="ECO:0000256" key="1">
    <source>
        <dbReference type="ARBA" id="ARBA00022679"/>
    </source>
</evidence>
<dbReference type="Gene3D" id="3.30.450.40">
    <property type="match status" value="1"/>
</dbReference>
<accession>A0ABR9JAA4</accession>
<reference evidence="6 7" key="1">
    <citation type="submission" date="2020-10" db="EMBL/GenBank/DDBJ databases">
        <title>Sequencing the genomes of 1000 actinobacteria strains.</title>
        <authorList>
            <person name="Klenk H.-P."/>
        </authorList>
    </citation>
    <scope>NUCLEOTIDE SEQUENCE [LARGE SCALE GENOMIC DNA]</scope>
    <source>
        <strain evidence="6 7">DSM 15474</strain>
    </source>
</reference>
<protein>
    <recommendedName>
        <fullName evidence="5">ANTAR domain-containing protein</fullName>
    </recommendedName>
</protein>
<dbReference type="Proteomes" id="UP000636579">
    <property type="component" value="Unassembled WGS sequence"/>
</dbReference>
<dbReference type="SUPFAM" id="SSF52172">
    <property type="entry name" value="CheY-like"/>
    <property type="match status" value="1"/>
</dbReference>
<dbReference type="RefSeq" id="WP_192592580.1">
    <property type="nucleotide sequence ID" value="NZ_JADBEE010000002.1"/>
</dbReference>
<dbReference type="InterPro" id="IPR036388">
    <property type="entry name" value="WH-like_DNA-bd_sf"/>
</dbReference>
<dbReference type="InterPro" id="IPR029016">
    <property type="entry name" value="GAF-like_dom_sf"/>
</dbReference>
<dbReference type="PIRSF" id="PIRSF036625">
    <property type="entry name" value="GAF_ANTAR"/>
    <property type="match status" value="1"/>
</dbReference>
<dbReference type="InterPro" id="IPR005561">
    <property type="entry name" value="ANTAR"/>
</dbReference>
<gene>
    <name evidence="6" type="ORF">H4W26_002579</name>
</gene>
<dbReference type="EMBL" id="JADBEE010000002">
    <property type="protein sequence ID" value="MBE1515787.1"/>
    <property type="molecule type" value="Genomic_DNA"/>
</dbReference>
<evidence type="ECO:0000259" key="5">
    <source>
        <dbReference type="PROSITE" id="PS50921"/>
    </source>
</evidence>
<dbReference type="InterPro" id="IPR012074">
    <property type="entry name" value="GAF_ANTAR"/>
</dbReference>
<dbReference type="Pfam" id="PF03861">
    <property type="entry name" value="ANTAR"/>
    <property type="match status" value="1"/>
</dbReference>
<keyword evidence="2" id="KW-0418">Kinase</keyword>
<dbReference type="InterPro" id="IPR011006">
    <property type="entry name" value="CheY-like_superfamily"/>
</dbReference>
<keyword evidence="4" id="KW-0804">Transcription</keyword>
<comment type="caution">
    <text evidence="6">The sequence shown here is derived from an EMBL/GenBank/DDBJ whole genome shotgun (WGS) entry which is preliminary data.</text>
</comment>
<dbReference type="Gene3D" id="1.10.10.10">
    <property type="entry name" value="Winged helix-like DNA-binding domain superfamily/Winged helix DNA-binding domain"/>
    <property type="match status" value="1"/>
</dbReference>
<sequence length="243" mass="26633">MDAPDTSHDLAAELTQVLLEDHDVPAVLTSIAELAAQQLSGDRTILCGIILKRAKRNTVVATSSAEAQQMDEHQAGFDEGPCLEAQKTESVISVPDVRYEQRWPDYMTEVRGHGLRSILAVPLTVGTTSTAAMNFYAREIDAFSETEIAIAKRYTEVASQMVAIALRIARYAEDAEDRRVAMESRTTIDLAVGIIMAQNRCSQDEAVEILKTASNHRNIKLRELAEQITTAVGQMAPATSFEP</sequence>
<evidence type="ECO:0000256" key="3">
    <source>
        <dbReference type="ARBA" id="ARBA00023015"/>
    </source>
</evidence>
<keyword evidence="3" id="KW-0805">Transcription regulation</keyword>